<evidence type="ECO:0000313" key="2">
    <source>
        <dbReference type="Proteomes" id="UP001165960"/>
    </source>
</evidence>
<accession>A0ACC2RFU5</accession>
<comment type="caution">
    <text evidence="1">The sequence shown here is derived from an EMBL/GenBank/DDBJ whole genome shotgun (WGS) entry which is preliminary data.</text>
</comment>
<proteinExistence type="predicted"/>
<reference evidence="1" key="1">
    <citation type="submission" date="2022-04" db="EMBL/GenBank/DDBJ databases">
        <title>Genome of the entomopathogenic fungus Entomophthora muscae.</title>
        <authorList>
            <person name="Elya C."/>
            <person name="Lovett B.R."/>
            <person name="Lee E."/>
            <person name="Macias A.M."/>
            <person name="Hajek A.E."/>
            <person name="De Bivort B.L."/>
            <person name="Kasson M.T."/>
            <person name="De Fine Licht H.H."/>
            <person name="Stajich J.E."/>
        </authorList>
    </citation>
    <scope>NUCLEOTIDE SEQUENCE</scope>
    <source>
        <strain evidence="1">Berkeley</strain>
    </source>
</reference>
<keyword evidence="2" id="KW-1185">Reference proteome</keyword>
<protein>
    <submittedName>
        <fullName evidence="1">Uncharacterized protein</fullName>
    </submittedName>
</protein>
<name>A0ACC2RFU5_9FUNG</name>
<dbReference type="EMBL" id="QTSX02007296">
    <property type="protein sequence ID" value="KAJ9048945.1"/>
    <property type="molecule type" value="Genomic_DNA"/>
</dbReference>
<organism evidence="1 2">
    <name type="scientific">Entomophthora muscae</name>
    <dbReference type="NCBI Taxonomy" id="34485"/>
    <lineage>
        <taxon>Eukaryota</taxon>
        <taxon>Fungi</taxon>
        <taxon>Fungi incertae sedis</taxon>
        <taxon>Zoopagomycota</taxon>
        <taxon>Entomophthoromycotina</taxon>
        <taxon>Entomophthoromycetes</taxon>
        <taxon>Entomophthorales</taxon>
        <taxon>Entomophthoraceae</taxon>
        <taxon>Entomophthora</taxon>
    </lineage>
</organism>
<evidence type="ECO:0000313" key="1">
    <source>
        <dbReference type="EMBL" id="KAJ9048945.1"/>
    </source>
</evidence>
<feature type="non-terminal residue" evidence="1">
    <location>
        <position position="79"/>
    </location>
</feature>
<dbReference type="Proteomes" id="UP001165960">
    <property type="component" value="Unassembled WGS sequence"/>
</dbReference>
<sequence length="79" mass="9091">MGRYFPNLSSPCSSSLSLPPTVKLQIHINHISPPLTLLNFVQLLESHIYFMFCWVLDQMPAQIHLLVHRTVGQIYPWSS</sequence>
<gene>
    <name evidence="1" type="ORF">DSO57_1029574</name>
</gene>